<evidence type="ECO:0000313" key="2">
    <source>
        <dbReference type="Proteomes" id="UP000790709"/>
    </source>
</evidence>
<sequence>MRDARDVGVPALYARPFLQMLSCLVEAEMLSRFGTCESKLCGCKVAEWSMRVCHSWMGQITRAAKPKEDPIRVAMLGCARAALHMSAMASRTAHDRVNWDVWHPSYGGHLGRQTAGDFHWAVAFLDHHYGTQDEIAVADTFVMLSQARDISLWANEPAFVQAIIVGMRPEKTTRVRDAALRTAWQIREALSSPDDAILPLLPAFSSALRSAVLTNIYSEGDTAAWDSPDRDFYEERNLHYVQIVYALVRSSGGIWDRYLHDNGHFNRCLSLTKYPGSRYTTIVVYLAAIVENLEARGAEQSFTNDDVEMLIRHAWHMMIFITPDLEELLEALIVFTRRHRGAGANLANDIRGHVQSALSHLQQEQPHSSVIGSLNEFRRWLG</sequence>
<protein>
    <submittedName>
        <fullName evidence="1">Uncharacterized protein</fullName>
    </submittedName>
</protein>
<keyword evidence="2" id="KW-1185">Reference proteome</keyword>
<gene>
    <name evidence="1" type="ORF">BV22DRAFT_457017</name>
</gene>
<evidence type="ECO:0000313" key="1">
    <source>
        <dbReference type="EMBL" id="KAH7925119.1"/>
    </source>
</evidence>
<name>A0ACB8BHR4_9AGAM</name>
<dbReference type="EMBL" id="MU266408">
    <property type="protein sequence ID" value="KAH7925119.1"/>
    <property type="molecule type" value="Genomic_DNA"/>
</dbReference>
<proteinExistence type="predicted"/>
<organism evidence="1 2">
    <name type="scientific">Leucogyrophana mollusca</name>
    <dbReference type="NCBI Taxonomy" id="85980"/>
    <lineage>
        <taxon>Eukaryota</taxon>
        <taxon>Fungi</taxon>
        <taxon>Dikarya</taxon>
        <taxon>Basidiomycota</taxon>
        <taxon>Agaricomycotina</taxon>
        <taxon>Agaricomycetes</taxon>
        <taxon>Agaricomycetidae</taxon>
        <taxon>Boletales</taxon>
        <taxon>Boletales incertae sedis</taxon>
        <taxon>Leucogyrophana</taxon>
    </lineage>
</organism>
<accession>A0ACB8BHR4</accession>
<comment type="caution">
    <text evidence="1">The sequence shown here is derived from an EMBL/GenBank/DDBJ whole genome shotgun (WGS) entry which is preliminary data.</text>
</comment>
<dbReference type="Proteomes" id="UP000790709">
    <property type="component" value="Unassembled WGS sequence"/>
</dbReference>
<reference evidence="1" key="1">
    <citation type="journal article" date="2021" name="New Phytol.">
        <title>Evolutionary innovations through gain and loss of genes in the ectomycorrhizal Boletales.</title>
        <authorList>
            <person name="Wu G."/>
            <person name="Miyauchi S."/>
            <person name="Morin E."/>
            <person name="Kuo A."/>
            <person name="Drula E."/>
            <person name="Varga T."/>
            <person name="Kohler A."/>
            <person name="Feng B."/>
            <person name="Cao Y."/>
            <person name="Lipzen A."/>
            <person name="Daum C."/>
            <person name="Hundley H."/>
            <person name="Pangilinan J."/>
            <person name="Johnson J."/>
            <person name="Barry K."/>
            <person name="LaButti K."/>
            <person name="Ng V."/>
            <person name="Ahrendt S."/>
            <person name="Min B."/>
            <person name="Choi I.G."/>
            <person name="Park H."/>
            <person name="Plett J.M."/>
            <person name="Magnuson J."/>
            <person name="Spatafora J.W."/>
            <person name="Nagy L.G."/>
            <person name="Henrissat B."/>
            <person name="Grigoriev I.V."/>
            <person name="Yang Z.L."/>
            <person name="Xu J."/>
            <person name="Martin F.M."/>
        </authorList>
    </citation>
    <scope>NUCLEOTIDE SEQUENCE</scope>
    <source>
        <strain evidence="1">KUC20120723A-06</strain>
    </source>
</reference>